<dbReference type="EMBL" id="QASN01000013">
    <property type="protein sequence ID" value="PTU74923.1"/>
    <property type="molecule type" value="Genomic_DNA"/>
</dbReference>
<evidence type="ECO:0000256" key="1">
    <source>
        <dbReference type="SAM" id="Phobius"/>
    </source>
</evidence>
<name>A0A2T5PAZ5_9PSED</name>
<feature type="transmembrane region" description="Helical" evidence="1">
    <location>
        <begin position="276"/>
        <end position="306"/>
    </location>
</feature>
<dbReference type="Proteomes" id="UP000244064">
    <property type="component" value="Unassembled WGS sequence"/>
</dbReference>
<keyword evidence="1" id="KW-1133">Transmembrane helix</keyword>
<keyword evidence="3" id="KW-1185">Reference proteome</keyword>
<feature type="transmembrane region" description="Helical" evidence="1">
    <location>
        <begin position="174"/>
        <end position="197"/>
    </location>
</feature>
<dbReference type="PANTHER" id="PTHR34980">
    <property type="entry name" value="INNER MEMBRANE PROTEIN-RELATED-RELATED"/>
    <property type="match status" value="1"/>
</dbReference>
<gene>
    <name evidence="2" type="ORF">DBO85_06565</name>
</gene>
<dbReference type="InterPro" id="IPR008523">
    <property type="entry name" value="DUF805"/>
</dbReference>
<dbReference type="PANTHER" id="PTHR34980:SF3">
    <property type="entry name" value="BLR8105 PROTEIN"/>
    <property type="match status" value="1"/>
</dbReference>
<keyword evidence="1" id="KW-0472">Membrane</keyword>
<feature type="transmembrane region" description="Helical" evidence="1">
    <location>
        <begin position="203"/>
        <end position="224"/>
    </location>
</feature>
<reference evidence="2 3" key="1">
    <citation type="submission" date="2018-04" db="EMBL/GenBank/DDBJ databases">
        <title>Pseudomonas sp. nov., isolated from mangrove soil.</title>
        <authorList>
            <person name="Chen C."/>
        </authorList>
    </citation>
    <scope>NUCLEOTIDE SEQUENCE [LARGE SCALE GENOMIC DNA]</scope>
    <source>
        <strain evidence="2 3">TC-11</strain>
    </source>
</reference>
<feature type="transmembrane region" description="Helical" evidence="1">
    <location>
        <begin position="236"/>
        <end position="256"/>
    </location>
</feature>
<dbReference type="OrthoDB" id="9812349at2"/>
<dbReference type="AlphaFoldDB" id="A0A2T5PAZ5"/>
<organism evidence="2 3">
    <name type="scientific">Pseudomonas mangrovi</name>
    <dbReference type="NCBI Taxonomy" id="2161748"/>
    <lineage>
        <taxon>Bacteria</taxon>
        <taxon>Pseudomonadati</taxon>
        <taxon>Pseudomonadota</taxon>
        <taxon>Gammaproteobacteria</taxon>
        <taxon>Pseudomonadales</taxon>
        <taxon>Pseudomonadaceae</taxon>
        <taxon>Pseudomonas</taxon>
    </lineage>
</organism>
<proteinExistence type="predicted"/>
<keyword evidence="1" id="KW-0812">Transmembrane</keyword>
<sequence length="307" mass="32539">MSETRYKVVFDGVLVPGADLDTTKDNLAALFKSDRSKIDALFTGSAVALKRDLADAEAQKYVDVLQRAGIQVRAETELASTLSLVETEEHDAKPSTERMTCPKCGHEQPKAIDCEACGVVVEKFLARQAQLAEAPQPSAVSPYSAPQSQVADAYAEVGELNPFGVAGRIGRLRYIAWSFVLGLAMLPIYGIAVGVTLGISEALGGVLIFAVVIAALVFSVMIGVQRLHDIGWSGWLYLLLFVPLVGTVFAILMLVMPGTQGQNNYGPPPPANSTAVLVLAWLMLGVIILSILAAIAVPVMVGLAMAS</sequence>
<dbReference type="Pfam" id="PF05656">
    <property type="entry name" value="DUF805"/>
    <property type="match status" value="1"/>
</dbReference>
<protein>
    <submittedName>
        <fullName evidence="2">DUF805 domain-containing protein</fullName>
    </submittedName>
</protein>
<evidence type="ECO:0000313" key="3">
    <source>
        <dbReference type="Proteomes" id="UP000244064"/>
    </source>
</evidence>
<evidence type="ECO:0000313" key="2">
    <source>
        <dbReference type="EMBL" id="PTU74923.1"/>
    </source>
</evidence>
<dbReference type="RefSeq" id="WP_108106464.1">
    <property type="nucleotide sequence ID" value="NZ_QASN01000013.1"/>
</dbReference>
<comment type="caution">
    <text evidence="2">The sequence shown here is derived from an EMBL/GenBank/DDBJ whole genome shotgun (WGS) entry which is preliminary data.</text>
</comment>
<dbReference type="GO" id="GO:0005886">
    <property type="term" value="C:plasma membrane"/>
    <property type="evidence" value="ECO:0007669"/>
    <property type="project" value="TreeGrafter"/>
</dbReference>
<accession>A0A2T5PAZ5</accession>